<organism evidence="6 7">
    <name type="scientific">Psilocybe cyanescens</name>
    <dbReference type="NCBI Taxonomy" id="93625"/>
    <lineage>
        <taxon>Eukaryota</taxon>
        <taxon>Fungi</taxon>
        <taxon>Dikarya</taxon>
        <taxon>Basidiomycota</taxon>
        <taxon>Agaricomycotina</taxon>
        <taxon>Agaricomycetes</taxon>
        <taxon>Agaricomycetidae</taxon>
        <taxon>Agaricales</taxon>
        <taxon>Agaricineae</taxon>
        <taxon>Strophariaceae</taxon>
        <taxon>Psilocybe</taxon>
    </lineage>
</organism>
<keyword evidence="2" id="KW-0472">Membrane</keyword>
<feature type="transmembrane region" description="Helical" evidence="2">
    <location>
        <begin position="38"/>
        <end position="58"/>
    </location>
</feature>
<dbReference type="InterPro" id="IPR039373">
    <property type="entry name" value="Peptidase_M28B"/>
</dbReference>
<evidence type="ECO:0000259" key="5">
    <source>
        <dbReference type="Pfam" id="PF04389"/>
    </source>
</evidence>
<dbReference type="STRING" id="93625.A0A409WFT9"/>
<accession>A0A409WFT9</accession>
<dbReference type="EMBL" id="NHYD01003440">
    <property type="protein sequence ID" value="PPQ77375.1"/>
    <property type="molecule type" value="Genomic_DNA"/>
</dbReference>
<dbReference type="OrthoDB" id="5841748at2759"/>
<evidence type="ECO:0000313" key="7">
    <source>
        <dbReference type="Proteomes" id="UP000283269"/>
    </source>
</evidence>
<keyword evidence="7" id="KW-1185">Reference proteome</keyword>
<dbReference type="InterPro" id="IPR003137">
    <property type="entry name" value="PA_domain"/>
</dbReference>
<dbReference type="InterPro" id="IPR007484">
    <property type="entry name" value="Peptidase_M28"/>
</dbReference>
<evidence type="ECO:0000259" key="4">
    <source>
        <dbReference type="Pfam" id="PF04253"/>
    </source>
</evidence>
<dbReference type="SUPFAM" id="SSF52025">
    <property type="entry name" value="PA domain"/>
    <property type="match status" value="1"/>
</dbReference>
<evidence type="ECO:0000256" key="2">
    <source>
        <dbReference type="SAM" id="Phobius"/>
    </source>
</evidence>
<proteinExistence type="inferred from homology"/>
<keyword evidence="2" id="KW-1133">Transmembrane helix</keyword>
<dbReference type="FunCoup" id="A0A409WFT9">
    <property type="interactions" value="50"/>
</dbReference>
<dbReference type="AlphaFoldDB" id="A0A409WFT9"/>
<comment type="similarity">
    <text evidence="1">Belongs to the peptidase M28 family. M28B subfamily.</text>
</comment>
<dbReference type="SUPFAM" id="SSF47672">
    <property type="entry name" value="Transferrin receptor-like dimerisation domain"/>
    <property type="match status" value="1"/>
</dbReference>
<protein>
    <recommendedName>
        <fullName evidence="8">Zn-dependent exopeptidase</fullName>
    </recommendedName>
</protein>
<dbReference type="PANTHER" id="PTHR10404">
    <property type="entry name" value="N-ACETYLATED-ALPHA-LINKED ACIDIC DIPEPTIDASE"/>
    <property type="match status" value="1"/>
</dbReference>
<gene>
    <name evidence="6" type="ORF">CVT25_010957</name>
</gene>
<dbReference type="PANTHER" id="PTHR10404:SF46">
    <property type="entry name" value="VACUOLAR PROTEIN SORTING-ASSOCIATED PROTEIN 70"/>
    <property type="match status" value="1"/>
</dbReference>
<comment type="caution">
    <text evidence="6">The sequence shown here is derived from an EMBL/GenBank/DDBJ whole genome shotgun (WGS) entry which is preliminary data.</text>
</comment>
<dbReference type="Proteomes" id="UP000283269">
    <property type="component" value="Unassembled WGS sequence"/>
</dbReference>
<dbReference type="Gene3D" id="3.50.30.30">
    <property type="match status" value="1"/>
</dbReference>
<dbReference type="CDD" id="cd02121">
    <property type="entry name" value="PA_GCPII_like"/>
    <property type="match status" value="1"/>
</dbReference>
<dbReference type="InterPro" id="IPR046450">
    <property type="entry name" value="PA_dom_sf"/>
</dbReference>
<dbReference type="InterPro" id="IPR036757">
    <property type="entry name" value="TFR-like_dimer_dom_sf"/>
</dbReference>
<sequence>MDLEKHQVPSNELDDLLNKQQTLRPVHKDLRKRRLRRAVVHGVGLLASFVFITTLAHIPRSWNFWDREVSLHLPRRPLSLREREDLFLSIPTAESALEISRAWATHPHLAGSSEDLLDAKAILHLFQDEFDIPKSTHLPIYDAGSTLSRNATLLLTTPDASSRPRAWIDTYYPVLNTGVEQILEILDDEGTAIWTADLVEDGDPRDEDAHKYKDTIPAWHGLSCDGDVTGQLIYANYGTKEDYDELLAQGTNFTNKIVITRYGSNFRGLKIQGAEILGAAGVLIYSDPRDDGFVTTKNDYPPYPAGPARNPTSVQRGSVQYLTSYPGDPTTPGYPAYPDAERTEGSNIPKIPSLPISWENAQKLLGEIGDLYTHDSNGRNVLSGQASKSNIRLINHVDTKVTPIWNAMASIPGHIKNEVVVIGCHRDAWVMGAADPSSGTVSLHEIIRGYGALLRKGWKPLRTIVIASWDAEEYGLVGSTEWGEDFAPWVSEHVVSYLNVDVSVAGSRFVTSASPSLAHLIKKTANDVPHPTIVGKTLWDALDDDGPYDFQANNATIDPDFLELYSSSEAIRKSSKTRVMPLGSGSDFTVFLQRLGVASSDQGFAFTLRDAIYHYHSIYDSQPWQERYGDPGFHRHAAVAKHLGLLGLRLTDAIILPINTTQYALELDQYLDEVEKLLPILGEKSGDVDFYSLRNSIQQVQDASFKLDKEKSDAEEDFKRLLKRMHFPGRRGARCTKRRSGFFRRAADWVKSVFGVPAPTDSELQLLSLRHANSWEEYLEYATEAEGEFLDSLEAPSGRQKGHGLPFPIRKFIKAAKRVARANKALKAFEHGFISEHGIKGREWYKHLGVAPGKWLGYGATTLPALTEAITYEKNTTLIRYEAKRLEDLLVNLASTIKPEASVDP</sequence>
<name>A0A409WFT9_PSICY</name>
<evidence type="ECO:0008006" key="8">
    <source>
        <dbReference type="Google" id="ProtNLM"/>
    </source>
</evidence>
<feature type="domain" description="PA" evidence="3">
    <location>
        <begin position="228"/>
        <end position="296"/>
    </location>
</feature>
<feature type="domain" description="Peptidase M28" evidence="5">
    <location>
        <begin position="406"/>
        <end position="532"/>
    </location>
</feature>
<reference evidence="6 7" key="1">
    <citation type="journal article" date="2018" name="Evol. Lett.">
        <title>Horizontal gene cluster transfer increased hallucinogenic mushroom diversity.</title>
        <authorList>
            <person name="Reynolds H.T."/>
            <person name="Vijayakumar V."/>
            <person name="Gluck-Thaler E."/>
            <person name="Korotkin H.B."/>
            <person name="Matheny P.B."/>
            <person name="Slot J.C."/>
        </authorList>
    </citation>
    <scope>NUCLEOTIDE SEQUENCE [LARGE SCALE GENOMIC DNA]</scope>
    <source>
        <strain evidence="6 7">2631</strain>
    </source>
</reference>
<dbReference type="Pfam" id="PF04389">
    <property type="entry name" value="Peptidase_M28"/>
    <property type="match status" value="1"/>
</dbReference>
<dbReference type="SUPFAM" id="SSF53187">
    <property type="entry name" value="Zn-dependent exopeptidases"/>
    <property type="match status" value="1"/>
</dbReference>
<dbReference type="FunFam" id="3.40.630.10:FF:000101">
    <property type="entry name" value="N-acetylated alpha-linked acidic dipeptidase like 1"/>
    <property type="match status" value="1"/>
</dbReference>
<dbReference type="Pfam" id="PF04253">
    <property type="entry name" value="TFR_dimer"/>
    <property type="match status" value="1"/>
</dbReference>
<evidence type="ECO:0000313" key="6">
    <source>
        <dbReference type="EMBL" id="PPQ77375.1"/>
    </source>
</evidence>
<dbReference type="GO" id="GO:0004180">
    <property type="term" value="F:carboxypeptidase activity"/>
    <property type="evidence" value="ECO:0007669"/>
    <property type="project" value="TreeGrafter"/>
</dbReference>
<dbReference type="Gene3D" id="1.20.930.40">
    <property type="entry name" value="Transferrin receptor-like, dimerisation domain"/>
    <property type="match status" value="1"/>
</dbReference>
<feature type="domain" description="Transferrin receptor-like dimerisation" evidence="4">
    <location>
        <begin position="814"/>
        <end position="897"/>
    </location>
</feature>
<dbReference type="Pfam" id="PF02225">
    <property type="entry name" value="PA"/>
    <property type="match status" value="1"/>
</dbReference>
<keyword evidence="2" id="KW-0812">Transmembrane</keyword>
<evidence type="ECO:0000259" key="3">
    <source>
        <dbReference type="Pfam" id="PF02225"/>
    </source>
</evidence>
<dbReference type="Gene3D" id="3.40.630.10">
    <property type="entry name" value="Zn peptidases"/>
    <property type="match status" value="1"/>
</dbReference>
<dbReference type="InParanoid" id="A0A409WFT9"/>
<evidence type="ECO:0000256" key="1">
    <source>
        <dbReference type="ARBA" id="ARBA00005634"/>
    </source>
</evidence>
<dbReference type="InterPro" id="IPR007365">
    <property type="entry name" value="TFR-like_dimer_dom"/>
</dbReference>
<dbReference type="CDD" id="cd08022">
    <property type="entry name" value="M28_PSMA_like"/>
    <property type="match status" value="1"/>
</dbReference>